<name>A0A2P6V237_9CHLO</name>
<evidence type="ECO:0000313" key="2">
    <source>
        <dbReference type="Proteomes" id="UP000239649"/>
    </source>
</evidence>
<keyword evidence="2" id="KW-1185">Reference proteome</keyword>
<dbReference type="AlphaFoldDB" id="A0A2P6V237"/>
<organism evidence="1 2">
    <name type="scientific">Micractinium conductrix</name>
    <dbReference type="NCBI Taxonomy" id="554055"/>
    <lineage>
        <taxon>Eukaryota</taxon>
        <taxon>Viridiplantae</taxon>
        <taxon>Chlorophyta</taxon>
        <taxon>core chlorophytes</taxon>
        <taxon>Trebouxiophyceae</taxon>
        <taxon>Chlorellales</taxon>
        <taxon>Chlorellaceae</taxon>
        <taxon>Chlorella clade</taxon>
        <taxon>Micractinium</taxon>
    </lineage>
</organism>
<dbReference type="InterPro" id="IPR010530">
    <property type="entry name" value="B12D"/>
</dbReference>
<protein>
    <submittedName>
        <fullName evidence="1">B12D</fullName>
    </submittedName>
</protein>
<comment type="caution">
    <text evidence="1">The sequence shown here is derived from an EMBL/GenBank/DDBJ whole genome shotgun (WGS) entry which is preliminary data.</text>
</comment>
<proteinExistence type="predicted"/>
<dbReference type="Pfam" id="PF06522">
    <property type="entry name" value="B12D"/>
    <property type="match status" value="1"/>
</dbReference>
<dbReference type="EMBL" id="LHPF02000041">
    <property type="protein sequence ID" value="PSC68150.1"/>
    <property type="molecule type" value="Genomic_DNA"/>
</dbReference>
<sequence>MSPAKAAFSWVPKVDLYPLFATCGLAVGFCAYSSFRHFWTNPDVHLVKGHRMDGCGEHPAAASRAEGWQTSVFRSWASLRKPDFAAGEDRPDTRIFRMF</sequence>
<gene>
    <name evidence="1" type="ORF">C2E20_8216</name>
</gene>
<dbReference type="Proteomes" id="UP000239649">
    <property type="component" value="Unassembled WGS sequence"/>
</dbReference>
<evidence type="ECO:0000313" key="1">
    <source>
        <dbReference type="EMBL" id="PSC68150.1"/>
    </source>
</evidence>
<dbReference type="OrthoDB" id="202195at2759"/>
<accession>A0A2P6V237</accession>
<reference evidence="1 2" key="1">
    <citation type="journal article" date="2018" name="Plant J.">
        <title>Genome sequences of Chlorella sorokiniana UTEX 1602 and Micractinium conductrix SAG 241.80: implications to maltose excretion by a green alga.</title>
        <authorList>
            <person name="Arriola M.B."/>
            <person name="Velmurugan N."/>
            <person name="Zhang Y."/>
            <person name="Plunkett M.H."/>
            <person name="Hondzo H."/>
            <person name="Barney B.M."/>
        </authorList>
    </citation>
    <scope>NUCLEOTIDE SEQUENCE [LARGE SCALE GENOMIC DNA]</scope>
    <source>
        <strain evidence="1 2">SAG 241.80</strain>
    </source>
</reference>